<feature type="region of interest" description="Disordered" evidence="1">
    <location>
        <begin position="1"/>
        <end position="113"/>
    </location>
</feature>
<evidence type="ECO:0000313" key="3">
    <source>
        <dbReference type="Proteomes" id="UP000193144"/>
    </source>
</evidence>
<accession>A0A1Y1ZB14</accession>
<feature type="compositionally biased region" description="Pro residues" evidence="1">
    <location>
        <begin position="30"/>
        <end position="42"/>
    </location>
</feature>
<feature type="compositionally biased region" description="Pro residues" evidence="1">
    <location>
        <begin position="11"/>
        <end position="22"/>
    </location>
</feature>
<name>A0A1Y1ZB14_9PLEO</name>
<evidence type="ECO:0008006" key="4">
    <source>
        <dbReference type="Google" id="ProtNLM"/>
    </source>
</evidence>
<gene>
    <name evidence="2" type="ORF">BCR34DRAFT_603953</name>
</gene>
<feature type="compositionally biased region" description="Pro residues" evidence="1">
    <location>
        <begin position="81"/>
        <end position="93"/>
    </location>
</feature>
<protein>
    <recommendedName>
        <fullName evidence="4">Cysteine-rich transmembrane CYSTM domain-containing protein</fullName>
    </recommendedName>
</protein>
<dbReference type="AlphaFoldDB" id="A0A1Y1ZB14"/>
<comment type="caution">
    <text evidence="2">The sequence shown here is derived from an EMBL/GenBank/DDBJ whole genome shotgun (WGS) entry which is preliminary data.</text>
</comment>
<organism evidence="2 3">
    <name type="scientific">Clohesyomyces aquaticus</name>
    <dbReference type="NCBI Taxonomy" id="1231657"/>
    <lineage>
        <taxon>Eukaryota</taxon>
        <taxon>Fungi</taxon>
        <taxon>Dikarya</taxon>
        <taxon>Ascomycota</taxon>
        <taxon>Pezizomycotina</taxon>
        <taxon>Dothideomycetes</taxon>
        <taxon>Pleosporomycetidae</taxon>
        <taxon>Pleosporales</taxon>
        <taxon>Lindgomycetaceae</taxon>
        <taxon>Clohesyomyces</taxon>
    </lineage>
</organism>
<feature type="compositionally biased region" description="Low complexity" evidence="1">
    <location>
        <begin position="69"/>
        <end position="80"/>
    </location>
</feature>
<evidence type="ECO:0000313" key="2">
    <source>
        <dbReference type="EMBL" id="ORY07294.1"/>
    </source>
</evidence>
<reference evidence="2 3" key="1">
    <citation type="submission" date="2016-07" db="EMBL/GenBank/DDBJ databases">
        <title>Pervasive Adenine N6-methylation of Active Genes in Fungi.</title>
        <authorList>
            <consortium name="DOE Joint Genome Institute"/>
            <person name="Mondo S.J."/>
            <person name="Dannebaum R.O."/>
            <person name="Kuo R.C."/>
            <person name="Labutti K."/>
            <person name="Haridas S."/>
            <person name="Kuo A."/>
            <person name="Salamov A."/>
            <person name="Ahrendt S.R."/>
            <person name="Lipzen A."/>
            <person name="Sullivan W."/>
            <person name="Andreopoulos W.B."/>
            <person name="Clum A."/>
            <person name="Lindquist E."/>
            <person name="Daum C."/>
            <person name="Ramamoorthy G.K."/>
            <person name="Gryganskyi A."/>
            <person name="Culley D."/>
            <person name="Magnuson J.K."/>
            <person name="James T.Y."/>
            <person name="O'Malley M.A."/>
            <person name="Stajich J.E."/>
            <person name="Spatafora J.W."/>
            <person name="Visel A."/>
            <person name="Grigoriev I.V."/>
        </authorList>
    </citation>
    <scope>NUCLEOTIDE SEQUENCE [LARGE SCALE GENOMIC DNA]</scope>
    <source>
        <strain evidence="2 3">CBS 115471</strain>
    </source>
</reference>
<keyword evidence="3" id="KW-1185">Reference proteome</keyword>
<feature type="compositionally biased region" description="Low complexity" evidence="1">
    <location>
        <begin position="43"/>
        <end position="55"/>
    </location>
</feature>
<sequence>MASQKIDAPMGAPPAYPQSPPPIHHDAGSPYPPSQSPYPAPGAPGQYQQPYYGGSPAPPSNADYYGASPNPYQQGPNPYQQGPPPGQYGPPQPGMYYQQGPPPPGGYYAGDRRGGGGGGGLMAGLFAATVAKETEMQMKFWWKDIRGKYGKEKKRYTYLLPAGRVNTRRWL</sequence>
<evidence type="ECO:0000256" key="1">
    <source>
        <dbReference type="SAM" id="MobiDB-lite"/>
    </source>
</evidence>
<dbReference type="STRING" id="1231657.A0A1Y1ZB14"/>
<dbReference type="EMBL" id="MCFA01000110">
    <property type="protein sequence ID" value="ORY07294.1"/>
    <property type="molecule type" value="Genomic_DNA"/>
</dbReference>
<proteinExistence type="predicted"/>
<dbReference type="Proteomes" id="UP000193144">
    <property type="component" value="Unassembled WGS sequence"/>
</dbReference>